<feature type="domain" description="AB hydrolase-1" evidence="1">
    <location>
        <begin position="34"/>
        <end position="278"/>
    </location>
</feature>
<dbReference type="STRING" id="28084.Lche_1414"/>
<dbReference type="Gene3D" id="3.40.50.1820">
    <property type="entry name" value="alpha/beta hydrolase"/>
    <property type="match status" value="1"/>
</dbReference>
<accession>A0A0W0S7T3</accession>
<reference evidence="3 5" key="2">
    <citation type="submission" date="2018-12" db="EMBL/GenBank/DDBJ databases">
        <authorList>
            <consortium name="Pathogen Informatics"/>
        </authorList>
    </citation>
    <scope>NUCLEOTIDE SEQUENCE [LARGE SCALE GENOMIC DNA]</scope>
    <source>
        <strain evidence="3 5">NCTC11976</strain>
    </source>
</reference>
<keyword evidence="2" id="KW-0012">Acyltransferase</keyword>
<keyword evidence="2" id="KW-0808">Transferase</keyword>
<dbReference type="Pfam" id="PF12697">
    <property type="entry name" value="Abhydrolase_6"/>
    <property type="match status" value="1"/>
</dbReference>
<evidence type="ECO:0000313" key="2">
    <source>
        <dbReference type="EMBL" id="KTC79394.1"/>
    </source>
</evidence>
<dbReference type="PATRIC" id="fig|28084.5.peg.1541"/>
<dbReference type="Proteomes" id="UP000054921">
    <property type="component" value="Unassembled WGS sequence"/>
</dbReference>
<proteinExistence type="predicted"/>
<reference evidence="2 4" key="1">
    <citation type="submission" date="2015-11" db="EMBL/GenBank/DDBJ databases">
        <title>Genomic analysis of 38 Legionella species identifies large and diverse effector repertoires.</title>
        <authorList>
            <person name="Burstein D."/>
            <person name="Amaro F."/>
            <person name="Zusman T."/>
            <person name="Lifshitz Z."/>
            <person name="Cohen O."/>
            <person name="Gilbert J.A."/>
            <person name="Pupko T."/>
            <person name="Shuman H.A."/>
            <person name="Segal G."/>
        </authorList>
    </citation>
    <scope>NUCLEOTIDE SEQUENCE [LARGE SCALE GENOMIC DNA]</scope>
    <source>
        <strain evidence="2 4">ORW</strain>
    </source>
</reference>
<dbReference type="InterPro" id="IPR029058">
    <property type="entry name" value="AB_hydrolase_fold"/>
</dbReference>
<dbReference type="GO" id="GO:0016787">
    <property type="term" value="F:hydrolase activity"/>
    <property type="evidence" value="ECO:0007669"/>
    <property type="project" value="UniProtKB-KW"/>
</dbReference>
<dbReference type="InterPro" id="IPR050266">
    <property type="entry name" value="AB_hydrolase_sf"/>
</dbReference>
<dbReference type="PANTHER" id="PTHR43798">
    <property type="entry name" value="MONOACYLGLYCEROL LIPASE"/>
    <property type="match status" value="1"/>
</dbReference>
<keyword evidence="2" id="KW-0378">Hydrolase</keyword>
<evidence type="ECO:0000313" key="3">
    <source>
        <dbReference type="EMBL" id="VEB37169.1"/>
    </source>
</evidence>
<keyword evidence="5" id="KW-1185">Reference proteome</keyword>
<dbReference type="GO" id="GO:0016746">
    <property type="term" value="F:acyltransferase activity"/>
    <property type="evidence" value="ECO:0007669"/>
    <property type="project" value="UniProtKB-KW"/>
</dbReference>
<gene>
    <name evidence="2" type="ORF">Lche_1414</name>
    <name evidence="3" type="ORF">NCTC11976_02079</name>
</gene>
<dbReference type="AlphaFoldDB" id="A0A0W0S7T3"/>
<sequence length="290" mass="33062">MNCQYTSVGDSGLFIGISTGSNANGEFMKEMIHFAHGNGFPALCYKQMLDGLENEFDYCYIDRLGHNPLFPVSENWHNLVSEVIFSIEKQANQPVIAVGHSLGGVLSLLAAIEQPELFKAVIMLDSPLIGTFKSSMVRLAKALGIIDRVTPAFRTRGRRMYWKDHDQLIDYLKTRDLFKTFADACLDDYITYGLEYKEDGYYLRFDRHIEYQIYRTIPHVIPNYEGKLLIPSALIYGDKTTVVGKMDVRYMKKYFNVASYKTNGTHLFPMEHPEVVAKQIIKIVSGLNLN</sequence>
<evidence type="ECO:0000313" key="5">
    <source>
        <dbReference type="Proteomes" id="UP000277577"/>
    </source>
</evidence>
<protein>
    <submittedName>
        <fullName evidence="2">Hydrolases or acyltransferases (Alpha/beta hydrolase superfamily)</fullName>
    </submittedName>
</protein>
<evidence type="ECO:0000313" key="4">
    <source>
        <dbReference type="Proteomes" id="UP000054921"/>
    </source>
</evidence>
<name>A0A0W0S7T3_9GAMM</name>
<organism evidence="2 4">
    <name type="scientific">Legionella cherrii</name>
    <dbReference type="NCBI Taxonomy" id="28084"/>
    <lineage>
        <taxon>Bacteria</taxon>
        <taxon>Pseudomonadati</taxon>
        <taxon>Pseudomonadota</taxon>
        <taxon>Gammaproteobacteria</taxon>
        <taxon>Legionellales</taxon>
        <taxon>Legionellaceae</taxon>
        <taxon>Legionella</taxon>
    </lineage>
</organism>
<dbReference type="SUPFAM" id="SSF53474">
    <property type="entry name" value="alpha/beta-Hydrolases"/>
    <property type="match status" value="1"/>
</dbReference>
<dbReference type="EMBL" id="LR134173">
    <property type="protein sequence ID" value="VEB37169.1"/>
    <property type="molecule type" value="Genomic_DNA"/>
</dbReference>
<dbReference type="Proteomes" id="UP000277577">
    <property type="component" value="Chromosome"/>
</dbReference>
<dbReference type="InterPro" id="IPR000073">
    <property type="entry name" value="AB_hydrolase_1"/>
</dbReference>
<evidence type="ECO:0000259" key="1">
    <source>
        <dbReference type="Pfam" id="PF12697"/>
    </source>
</evidence>
<dbReference type="EMBL" id="LNXW01000013">
    <property type="protein sequence ID" value="KTC79394.1"/>
    <property type="molecule type" value="Genomic_DNA"/>
</dbReference>